<feature type="signal peptide" evidence="1">
    <location>
        <begin position="1"/>
        <end position="21"/>
    </location>
</feature>
<keyword evidence="1" id="KW-0732">Signal</keyword>
<evidence type="ECO:0008006" key="4">
    <source>
        <dbReference type="Google" id="ProtNLM"/>
    </source>
</evidence>
<organism evidence="2 3">
    <name type="scientific">Sinimarinibacterium thermocellulolyticum</name>
    <dbReference type="NCBI Taxonomy" id="3170016"/>
    <lineage>
        <taxon>Bacteria</taxon>
        <taxon>Pseudomonadati</taxon>
        <taxon>Pseudomonadota</taxon>
        <taxon>Gammaproteobacteria</taxon>
        <taxon>Nevskiales</taxon>
        <taxon>Nevskiaceae</taxon>
        <taxon>Sinimarinibacterium</taxon>
    </lineage>
</organism>
<name>A0ABV2AC10_9GAMM</name>
<reference evidence="2 3" key="1">
    <citation type="submission" date="2024-06" db="EMBL/GenBank/DDBJ databases">
        <authorList>
            <person name="Li Z."/>
            <person name="Jiang Y."/>
        </authorList>
    </citation>
    <scope>NUCLEOTIDE SEQUENCE [LARGE SCALE GENOMIC DNA]</scope>
    <source>
        <strain evidence="2 3">HSW-8</strain>
    </source>
</reference>
<gene>
    <name evidence="2" type="ORF">ABSH63_11860</name>
</gene>
<dbReference type="EMBL" id="JBEPIJ010000013">
    <property type="protein sequence ID" value="MES0874698.1"/>
    <property type="molecule type" value="Genomic_DNA"/>
</dbReference>
<evidence type="ECO:0000313" key="3">
    <source>
        <dbReference type="Proteomes" id="UP001465331"/>
    </source>
</evidence>
<dbReference type="Proteomes" id="UP001465331">
    <property type="component" value="Unassembled WGS sequence"/>
</dbReference>
<dbReference type="RefSeq" id="WP_352890011.1">
    <property type="nucleotide sequence ID" value="NZ_JBEPIJ010000013.1"/>
</dbReference>
<proteinExistence type="predicted"/>
<evidence type="ECO:0000256" key="1">
    <source>
        <dbReference type="SAM" id="SignalP"/>
    </source>
</evidence>
<evidence type="ECO:0000313" key="2">
    <source>
        <dbReference type="EMBL" id="MES0874698.1"/>
    </source>
</evidence>
<protein>
    <recommendedName>
        <fullName evidence="4">PepSY domain-containing protein</fullName>
    </recommendedName>
</protein>
<feature type="chain" id="PRO_5047261700" description="PepSY domain-containing protein" evidence="1">
    <location>
        <begin position="22"/>
        <end position="163"/>
    </location>
</feature>
<keyword evidence="3" id="KW-1185">Reference proteome</keyword>
<sequence length="163" mass="17970">MLPIRPMLLLSATTLPAAALAAVDSPAAYQRFGAALDAAAQHGIRRIEEVEIDRRGRVEVEGITADGRELHLHFDADGSLLRERTERTEPADDDAIDIDAMRRVLGWLQAQHPGTPEQLAADDGLVEIELRDADRREVEMTVDPQSLRVLGLEADGDLRDFMP</sequence>
<comment type="caution">
    <text evidence="2">The sequence shown here is derived from an EMBL/GenBank/DDBJ whole genome shotgun (WGS) entry which is preliminary data.</text>
</comment>
<accession>A0ABV2AC10</accession>